<comment type="similarity">
    <text evidence="1">Belongs to the sulfur carrier protein TusA family.</text>
</comment>
<dbReference type="Gene3D" id="3.30.110.40">
    <property type="entry name" value="TusA-like domain"/>
    <property type="match status" value="1"/>
</dbReference>
<dbReference type="Proteomes" id="UP001595685">
    <property type="component" value="Unassembled WGS sequence"/>
</dbReference>
<dbReference type="PANTHER" id="PTHR33279">
    <property type="entry name" value="SULFUR CARRIER PROTEIN YEDF-RELATED"/>
    <property type="match status" value="1"/>
</dbReference>
<gene>
    <name evidence="4" type="ORF">ACFOLH_07145</name>
</gene>
<dbReference type="Pfam" id="PF01206">
    <property type="entry name" value="TusA"/>
    <property type="match status" value="1"/>
</dbReference>
<dbReference type="EMBL" id="JBHRWW010000003">
    <property type="protein sequence ID" value="MFC3688114.1"/>
    <property type="molecule type" value="Genomic_DNA"/>
</dbReference>
<evidence type="ECO:0000313" key="5">
    <source>
        <dbReference type="Proteomes" id="UP001595685"/>
    </source>
</evidence>
<dbReference type="PANTHER" id="PTHR33279:SF6">
    <property type="entry name" value="SULFUR CARRIER PROTEIN YEDF-RELATED"/>
    <property type="match status" value="1"/>
</dbReference>
<dbReference type="PROSITE" id="PS01148">
    <property type="entry name" value="UPF0033"/>
    <property type="match status" value="1"/>
</dbReference>
<feature type="domain" description="UPF0033" evidence="3">
    <location>
        <begin position="22"/>
        <end position="46"/>
    </location>
</feature>
<protein>
    <submittedName>
        <fullName evidence="4">Sulfurtransferase TusA family protein</fullName>
    </submittedName>
</protein>
<organism evidence="4 5">
    <name type="scientific">Aquipuribacter hungaricus</name>
    <dbReference type="NCBI Taxonomy" id="545624"/>
    <lineage>
        <taxon>Bacteria</taxon>
        <taxon>Bacillati</taxon>
        <taxon>Actinomycetota</taxon>
        <taxon>Actinomycetes</taxon>
        <taxon>Micrococcales</taxon>
        <taxon>Intrasporangiaceae</taxon>
        <taxon>Aquipuribacter</taxon>
    </lineage>
</organism>
<dbReference type="InterPro" id="IPR001455">
    <property type="entry name" value="TusA-like"/>
</dbReference>
<evidence type="ECO:0000259" key="3">
    <source>
        <dbReference type="PROSITE" id="PS01148"/>
    </source>
</evidence>
<sequence>MTGAPPEGPGGPDPDAGGPLVVDARGTRCPVPVLRLARAVAGLPPGSLATVLATDPAVEHDVPAWAGMRGHAVVALERTGDGWSATVRTG</sequence>
<dbReference type="InterPro" id="IPR036868">
    <property type="entry name" value="TusA-like_sf"/>
</dbReference>
<name>A0ABV7WFF5_9MICO</name>
<proteinExistence type="inferred from homology"/>
<evidence type="ECO:0000256" key="1">
    <source>
        <dbReference type="ARBA" id="ARBA00008984"/>
    </source>
</evidence>
<dbReference type="SUPFAM" id="SSF64307">
    <property type="entry name" value="SirA-like"/>
    <property type="match status" value="1"/>
</dbReference>
<evidence type="ECO:0000256" key="2">
    <source>
        <dbReference type="SAM" id="MobiDB-lite"/>
    </source>
</evidence>
<dbReference type="CDD" id="cd00291">
    <property type="entry name" value="SirA_YedF_YeeD"/>
    <property type="match status" value="1"/>
</dbReference>
<comment type="caution">
    <text evidence="4">The sequence shown here is derived from an EMBL/GenBank/DDBJ whole genome shotgun (WGS) entry which is preliminary data.</text>
</comment>
<accession>A0ABV7WFF5</accession>
<feature type="region of interest" description="Disordered" evidence="2">
    <location>
        <begin position="1"/>
        <end position="23"/>
    </location>
</feature>
<evidence type="ECO:0000313" key="4">
    <source>
        <dbReference type="EMBL" id="MFC3688114.1"/>
    </source>
</evidence>
<dbReference type="RefSeq" id="WP_376983884.1">
    <property type="nucleotide sequence ID" value="NZ_JBHRWW010000003.1"/>
</dbReference>
<feature type="compositionally biased region" description="Pro residues" evidence="2">
    <location>
        <begin position="1"/>
        <end position="12"/>
    </location>
</feature>
<reference evidence="5" key="1">
    <citation type="journal article" date="2019" name="Int. J. Syst. Evol. Microbiol.">
        <title>The Global Catalogue of Microorganisms (GCM) 10K type strain sequencing project: providing services to taxonomists for standard genome sequencing and annotation.</title>
        <authorList>
            <consortium name="The Broad Institute Genomics Platform"/>
            <consortium name="The Broad Institute Genome Sequencing Center for Infectious Disease"/>
            <person name="Wu L."/>
            <person name="Ma J."/>
        </authorList>
    </citation>
    <scope>NUCLEOTIDE SEQUENCE [LARGE SCALE GENOMIC DNA]</scope>
    <source>
        <strain evidence="5">NCAIM B.02333</strain>
    </source>
</reference>
<keyword evidence="5" id="KW-1185">Reference proteome</keyword>